<evidence type="ECO:0000256" key="1">
    <source>
        <dbReference type="SAM" id="SignalP"/>
    </source>
</evidence>
<keyword evidence="3" id="KW-1185">Reference proteome</keyword>
<accession>A0A1X2IAV5</accession>
<dbReference type="EMBL" id="MCGE01000017">
    <property type="protein sequence ID" value="ORZ13066.1"/>
    <property type="molecule type" value="Genomic_DNA"/>
</dbReference>
<dbReference type="AlphaFoldDB" id="A0A1X2IAV5"/>
<dbReference type="Proteomes" id="UP000193560">
    <property type="component" value="Unassembled WGS sequence"/>
</dbReference>
<evidence type="ECO:0000313" key="2">
    <source>
        <dbReference type="EMBL" id="ORZ13066.1"/>
    </source>
</evidence>
<evidence type="ECO:0000313" key="3">
    <source>
        <dbReference type="Proteomes" id="UP000193560"/>
    </source>
</evidence>
<proteinExistence type="predicted"/>
<comment type="caution">
    <text evidence="2">The sequence shown here is derived from an EMBL/GenBank/DDBJ whole genome shotgun (WGS) entry which is preliminary data.</text>
</comment>
<name>A0A1X2IAV5_9FUNG</name>
<gene>
    <name evidence="2" type="ORF">BCR42DRAFT_419105</name>
</gene>
<sequence>MVLMRYQVVFVILFALRARWNARMARNCEMHLKAAVKMVASLAARINGTNSISDHSSIKIESRSHSCSFQSSQPFSFFLYQ</sequence>
<feature type="signal peptide" evidence="1">
    <location>
        <begin position="1"/>
        <end position="22"/>
    </location>
</feature>
<keyword evidence="1" id="KW-0732">Signal</keyword>
<feature type="chain" id="PRO_5012575186" description="Secreted protein" evidence="1">
    <location>
        <begin position="23"/>
        <end position="81"/>
    </location>
</feature>
<protein>
    <recommendedName>
        <fullName evidence="4">Secreted protein</fullName>
    </recommendedName>
</protein>
<organism evidence="2 3">
    <name type="scientific">Absidia repens</name>
    <dbReference type="NCBI Taxonomy" id="90262"/>
    <lineage>
        <taxon>Eukaryota</taxon>
        <taxon>Fungi</taxon>
        <taxon>Fungi incertae sedis</taxon>
        <taxon>Mucoromycota</taxon>
        <taxon>Mucoromycotina</taxon>
        <taxon>Mucoromycetes</taxon>
        <taxon>Mucorales</taxon>
        <taxon>Cunninghamellaceae</taxon>
        <taxon>Absidia</taxon>
    </lineage>
</organism>
<evidence type="ECO:0008006" key="4">
    <source>
        <dbReference type="Google" id="ProtNLM"/>
    </source>
</evidence>
<reference evidence="2 3" key="1">
    <citation type="submission" date="2016-07" db="EMBL/GenBank/DDBJ databases">
        <title>Pervasive Adenine N6-methylation of Active Genes in Fungi.</title>
        <authorList>
            <consortium name="DOE Joint Genome Institute"/>
            <person name="Mondo S.J."/>
            <person name="Dannebaum R.O."/>
            <person name="Kuo R.C."/>
            <person name="Labutti K."/>
            <person name="Haridas S."/>
            <person name="Kuo A."/>
            <person name="Salamov A."/>
            <person name="Ahrendt S.R."/>
            <person name="Lipzen A."/>
            <person name="Sullivan W."/>
            <person name="Andreopoulos W.B."/>
            <person name="Clum A."/>
            <person name="Lindquist E."/>
            <person name="Daum C."/>
            <person name="Ramamoorthy G.K."/>
            <person name="Gryganskyi A."/>
            <person name="Culley D."/>
            <person name="Magnuson J.K."/>
            <person name="James T.Y."/>
            <person name="O'Malley M.A."/>
            <person name="Stajich J.E."/>
            <person name="Spatafora J.W."/>
            <person name="Visel A."/>
            <person name="Grigoriev I.V."/>
        </authorList>
    </citation>
    <scope>NUCLEOTIDE SEQUENCE [LARGE SCALE GENOMIC DNA]</scope>
    <source>
        <strain evidence="2 3">NRRL 1336</strain>
    </source>
</reference>